<reference evidence="6 7" key="1">
    <citation type="submission" date="2017-10" db="EMBL/GenBank/DDBJ databases">
        <title>Nyctiphanis sp. nov., isolated from the stomach of the euphausiid Nyctiphanes simplex (Hansen, 1911) in the Gulf of California.</title>
        <authorList>
            <person name="Gomez-Gil B."/>
            <person name="Aguilar-Mendez M."/>
            <person name="Lopez-Cortes A."/>
            <person name="Gomez-Gutierrez J."/>
            <person name="Roque A."/>
            <person name="Lang E."/>
            <person name="Gonzalez-Castillo A."/>
        </authorList>
    </citation>
    <scope>NUCLEOTIDE SEQUENCE [LARGE SCALE GENOMIC DNA]</scope>
    <source>
        <strain evidence="6 7">CAIM 600</strain>
    </source>
</reference>
<dbReference type="PANTHER" id="PTHR37482:SF1">
    <property type="entry name" value="OUTER MEMBRANE PROTEIN ASSEMBLY FACTOR BAME"/>
    <property type="match status" value="1"/>
</dbReference>
<sequence length="118" mass="13420">MSWKQITAVSLILAALSGCSVFDKLVYRIDINQGNFIDNSSVDELKVGMTKEQVQYVLGPPMLVEAGLPNTWYYIQWQKPNNSEPEKKSLILEFNDTNQLVNIKGDIKPPKDFFEPIN</sequence>
<evidence type="ECO:0000259" key="5">
    <source>
        <dbReference type="Pfam" id="PF04355"/>
    </source>
</evidence>
<dbReference type="Proteomes" id="UP000290287">
    <property type="component" value="Unassembled WGS sequence"/>
</dbReference>
<keyword evidence="3 4" id="KW-0998">Cell outer membrane</keyword>
<keyword evidence="4" id="KW-0449">Lipoprotein</keyword>
<comment type="function">
    <text evidence="4">Part of the outer membrane protein assembly complex, which is involved in assembly and insertion of beta-barrel proteins into the outer membrane.</text>
</comment>
<comment type="caution">
    <text evidence="6">The sequence shown here is derived from an EMBL/GenBank/DDBJ whole genome shotgun (WGS) entry which is preliminary data.</text>
</comment>
<gene>
    <name evidence="4" type="primary">bamE</name>
    <name evidence="6" type="ORF">CS022_07635</name>
</gene>
<dbReference type="PANTHER" id="PTHR37482">
    <property type="entry name" value="OUTER MEMBRANE PROTEIN ASSEMBLY FACTOR BAME"/>
    <property type="match status" value="1"/>
</dbReference>
<dbReference type="GO" id="GO:0051205">
    <property type="term" value="P:protein insertion into membrane"/>
    <property type="evidence" value="ECO:0007669"/>
    <property type="project" value="UniProtKB-UniRule"/>
</dbReference>
<organism evidence="6 7">
    <name type="scientific">Veronia nyctiphanis</name>
    <dbReference type="NCBI Taxonomy" id="1278244"/>
    <lineage>
        <taxon>Bacteria</taxon>
        <taxon>Pseudomonadati</taxon>
        <taxon>Pseudomonadota</taxon>
        <taxon>Gammaproteobacteria</taxon>
        <taxon>Vibrionales</taxon>
        <taxon>Vibrionaceae</taxon>
        <taxon>Veronia</taxon>
    </lineage>
</organism>
<keyword evidence="4" id="KW-0564">Palmitate</keyword>
<keyword evidence="7" id="KW-1185">Reference proteome</keyword>
<evidence type="ECO:0000256" key="1">
    <source>
        <dbReference type="ARBA" id="ARBA00022729"/>
    </source>
</evidence>
<comment type="similarity">
    <text evidence="4">Belongs to the BamE family.</text>
</comment>
<dbReference type="AlphaFoldDB" id="A0A4Q0YRU8"/>
<name>A0A4Q0YRU8_9GAMM</name>
<feature type="domain" description="Outer membrane protein assembly factor BamE" evidence="5">
    <location>
        <begin position="34"/>
        <end position="101"/>
    </location>
</feature>
<dbReference type="RefSeq" id="WP_129121778.1">
    <property type="nucleotide sequence ID" value="NZ_PEIB01000006.1"/>
</dbReference>
<dbReference type="GO" id="GO:1990063">
    <property type="term" value="C:Bam protein complex"/>
    <property type="evidence" value="ECO:0007669"/>
    <property type="project" value="TreeGrafter"/>
</dbReference>
<comment type="subcellular location">
    <subcellularLocation>
        <location evidence="4">Cell outer membrane</location>
        <topology evidence="4">Lipid-anchor</topology>
    </subcellularLocation>
</comment>
<evidence type="ECO:0000313" key="6">
    <source>
        <dbReference type="EMBL" id="RXJ73846.1"/>
    </source>
</evidence>
<evidence type="ECO:0000256" key="3">
    <source>
        <dbReference type="ARBA" id="ARBA00023237"/>
    </source>
</evidence>
<comment type="subunit">
    <text evidence="4">Part of the Bam complex.</text>
</comment>
<evidence type="ECO:0000256" key="4">
    <source>
        <dbReference type="HAMAP-Rule" id="MF_00925"/>
    </source>
</evidence>
<dbReference type="GO" id="GO:0030674">
    <property type="term" value="F:protein-macromolecule adaptor activity"/>
    <property type="evidence" value="ECO:0007669"/>
    <property type="project" value="TreeGrafter"/>
</dbReference>
<keyword evidence="2 4" id="KW-0472">Membrane</keyword>
<dbReference type="Pfam" id="PF04355">
    <property type="entry name" value="BamE"/>
    <property type="match status" value="1"/>
</dbReference>
<protein>
    <recommendedName>
        <fullName evidence="4">Outer membrane protein assembly factor BamE</fullName>
    </recommendedName>
</protein>
<keyword evidence="1 4" id="KW-0732">Signal</keyword>
<dbReference type="InterPro" id="IPR026592">
    <property type="entry name" value="BamE"/>
</dbReference>
<dbReference type="Gene3D" id="3.30.1450.10">
    <property type="match status" value="1"/>
</dbReference>
<evidence type="ECO:0000256" key="2">
    <source>
        <dbReference type="ARBA" id="ARBA00023136"/>
    </source>
</evidence>
<dbReference type="InterPro" id="IPR007450">
    <property type="entry name" value="BamE_dom"/>
</dbReference>
<accession>A0A4Q0YRU8</accession>
<proteinExistence type="inferred from homology"/>
<dbReference type="OrthoDB" id="9808250at2"/>
<dbReference type="NCBIfam" id="NF008585">
    <property type="entry name" value="PRK11548.1"/>
    <property type="match status" value="1"/>
</dbReference>
<dbReference type="HAMAP" id="MF_00925">
    <property type="entry name" value="OM_assembly_BamE"/>
    <property type="match status" value="1"/>
</dbReference>
<dbReference type="EMBL" id="PEIB01000006">
    <property type="protein sequence ID" value="RXJ73846.1"/>
    <property type="molecule type" value="Genomic_DNA"/>
</dbReference>
<dbReference type="InterPro" id="IPR037873">
    <property type="entry name" value="BamE-like"/>
</dbReference>
<dbReference type="PROSITE" id="PS51257">
    <property type="entry name" value="PROKAR_LIPOPROTEIN"/>
    <property type="match status" value="1"/>
</dbReference>
<dbReference type="GO" id="GO:0043165">
    <property type="term" value="P:Gram-negative-bacterium-type cell outer membrane assembly"/>
    <property type="evidence" value="ECO:0007669"/>
    <property type="project" value="UniProtKB-UniRule"/>
</dbReference>
<evidence type="ECO:0000313" key="7">
    <source>
        <dbReference type="Proteomes" id="UP000290287"/>
    </source>
</evidence>